<evidence type="ECO:0000256" key="1">
    <source>
        <dbReference type="ARBA" id="ARBA00022617"/>
    </source>
</evidence>
<organism evidence="6 7">
    <name type="scientific">Rubripirellula tenax</name>
    <dbReference type="NCBI Taxonomy" id="2528015"/>
    <lineage>
        <taxon>Bacteria</taxon>
        <taxon>Pseudomonadati</taxon>
        <taxon>Planctomycetota</taxon>
        <taxon>Planctomycetia</taxon>
        <taxon>Pirellulales</taxon>
        <taxon>Pirellulaceae</taxon>
        <taxon>Rubripirellula</taxon>
    </lineage>
</organism>
<dbReference type="RefSeq" id="WP_146458642.1">
    <property type="nucleotide sequence ID" value="NZ_SJPW01000004.1"/>
</dbReference>
<reference evidence="6 7" key="1">
    <citation type="submission" date="2019-02" db="EMBL/GenBank/DDBJ databases">
        <title>Deep-cultivation of Planctomycetes and their phenomic and genomic characterization uncovers novel biology.</title>
        <authorList>
            <person name="Wiegand S."/>
            <person name="Jogler M."/>
            <person name="Boedeker C."/>
            <person name="Pinto D."/>
            <person name="Vollmers J."/>
            <person name="Rivas-Marin E."/>
            <person name="Kohn T."/>
            <person name="Peeters S.H."/>
            <person name="Heuer A."/>
            <person name="Rast P."/>
            <person name="Oberbeckmann S."/>
            <person name="Bunk B."/>
            <person name="Jeske O."/>
            <person name="Meyerdierks A."/>
            <person name="Storesund J.E."/>
            <person name="Kallscheuer N."/>
            <person name="Luecker S."/>
            <person name="Lage O.M."/>
            <person name="Pohl T."/>
            <person name="Merkel B.J."/>
            <person name="Hornburger P."/>
            <person name="Mueller R.-W."/>
            <person name="Bruemmer F."/>
            <person name="Labrenz M."/>
            <person name="Spormann A.M."/>
            <person name="Op Den Camp H."/>
            <person name="Overmann J."/>
            <person name="Amann R."/>
            <person name="Jetten M.S.M."/>
            <person name="Mascher T."/>
            <person name="Medema M.H."/>
            <person name="Devos D.P."/>
            <person name="Kaster A.-K."/>
            <person name="Ovreas L."/>
            <person name="Rohde M."/>
            <person name="Galperin M.Y."/>
            <person name="Jogler C."/>
        </authorList>
    </citation>
    <scope>NUCLEOTIDE SEQUENCE [LARGE SCALE GENOMIC DNA]</scope>
    <source>
        <strain evidence="6 7">Poly51</strain>
    </source>
</reference>
<dbReference type="InterPro" id="IPR050597">
    <property type="entry name" value="Cytochrome_c_Oxidase_Subunit"/>
</dbReference>
<dbReference type="PROSITE" id="PS51007">
    <property type="entry name" value="CYTC"/>
    <property type="match status" value="2"/>
</dbReference>
<evidence type="ECO:0000256" key="2">
    <source>
        <dbReference type="ARBA" id="ARBA00022723"/>
    </source>
</evidence>
<evidence type="ECO:0000259" key="5">
    <source>
        <dbReference type="PROSITE" id="PS51007"/>
    </source>
</evidence>
<dbReference type="Pfam" id="PF00034">
    <property type="entry name" value="Cytochrom_C"/>
    <property type="match status" value="1"/>
</dbReference>
<dbReference type="GO" id="GO:0009055">
    <property type="term" value="F:electron transfer activity"/>
    <property type="evidence" value="ECO:0007669"/>
    <property type="project" value="InterPro"/>
</dbReference>
<proteinExistence type="predicted"/>
<name>A0A5C6F1E7_9BACT</name>
<dbReference type="SUPFAM" id="SSF46626">
    <property type="entry name" value="Cytochrome c"/>
    <property type="match status" value="2"/>
</dbReference>
<dbReference type="AlphaFoldDB" id="A0A5C6F1E7"/>
<dbReference type="InterPro" id="IPR009056">
    <property type="entry name" value="Cyt_c-like_dom"/>
</dbReference>
<feature type="domain" description="Cytochrome c" evidence="5">
    <location>
        <begin position="326"/>
        <end position="452"/>
    </location>
</feature>
<feature type="domain" description="Cytochrome c" evidence="5">
    <location>
        <begin position="105"/>
        <end position="199"/>
    </location>
</feature>
<dbReference type="GO" id="GO:0020037">
    <property type="term" value="F:heme binding"/>
    <property type="evidence" value="ECO:0007669"/>
    <property type="project" value="InterPro"/>
</dbReference>
<keyword evidence="2 4" id="KW-0479">Metal-binding</keyword>
<gene>
    <name evidence="6" type="ORF">Poly51_31330</name>
</gene>
<dbReference type="PANTHER" id="PTHR33751:SF1">
    <property type="entry name" value="CBB3-TYPE CYTOCHROME C OXIDASE SUBUNIT FIXP"/>
    <property type="match status" value="1"/>
</dbReference>
<evidence type="ECO:0000313" key="7">
    <source>
        <dbReference type="Proteomes" id="UP000318288"/>
    </source>
</evidence>
<evidence type="ECO:0000256" key="3">
    <source>
        <dbReference type="ARBA" id="ARBA00023004"/>
    </source>
</evidence>
<accession>A0A5C6F1E7</accession>
<comment type="caution">
    <text evidence="6">The sequence shown here is derived from an EMBL/GenBank/DDBJ whole genome shotgun (WGS) entry which is preliminary data.</text>
</comment>
<dbReference type="InterPro" id="IPR036909">
    <property type="entry name" value="Cyt_c-like_dom_sf"/>
</dbReference>
<dbReference type="EMBL" id="SJPW01000004">
    <property type="protein sequence ID" value="TWU54414.1"/>
    <property type="molecule type" value="Genomic_DNA"/>
</dbReference>
<protein>
    <submittedName>
        <fullName evidence="6">Cytochrome c</fullName>
    </submittedName>
</protein>
<dbReference type="Proteomes" id="UP000318288">
    <property type="component" value="Unassembled WGS sequence"/>
</dbReference>
<keyword evidence="7" id="KW-1185">Reference proteome</keyword>
<dbReference type="GO" id="GO:0046872">
    <property type="term" value="F:metal ion binding"/>
    <property type="evidence" value="ECO:0007669"/>
    <property type="project" value="UniProtKB-KW"/>
</dbReference>
<evidence type="ECO:0000256" key="4">
    <source>
        <dbReference type="PROSITE-ProRule" id="PRU00433"/>
    </source>
</evidence>
<keyword evidence="1 4" id="KW-0349">Heme</keyword>
<dbReference type="Pfam" id="PF13442">
    <property type="entry name" value="Cytochrome_CBB3"/>
    <property type="match status" value="1"/>
</dbReference>
<dbReference type="OrthoDB" id="9808312at2"/>
<evidence type="ECO:0000313" key="6">
    <source>
        <dbReference type="EMBL" id="TWU54414.1"/>
    </source>
</evidence>
<dbReference type="PANTHER" id="PTHR33751">
    <property type="entry name" value="CBB3-TYPE CYTOCHROME C OXIDASE SUBUNIT FIXP"/>
    <property type="match status" value="1"/>
</dbReference>
<keyword evidence="3 4" id="KW-0408">Iron</keyword>
<sequence length="459" mass="50358">MNISSRGREFGREASLAALALSVLGFSGCGIRPEKPLAFEPNLVHTMKYQIQKDVSMDQASKDAYWLATTMFGTPTDPKLPDMVVADGDLASIVSMENLTRASGPADAEGRGLFQKHCVVCHGVTGDGRGSTGAIQMPYPRDYRMGVFKFKSTPRGVKPTKDDLAKLIRHGIGGTAMVKIPSLTEDDIKALVDYVIYLSWRGELERQAVDGAMFDGIIEDGGRIINSEFAEKLRGDESLQAAMEAAADADEDTLAEDVKSELAIYEQYEEDWEYAEDYAGEIGEAWLESDEEVLEVPQPPSDLPLAENQQDVVKFSTGKQAEAFKASVERGQKLFVGKLAACNKCHGDDGLGNGQTTDYDDWTKDWTTRVGLKPEDRDALIPMMARGALEPRNALPRNFAEGIFRGGSSSQDLYRRITQGIDGTPMPAATFVDGEFEQDDVWHLINFIRSIQTPESAAM</sequence>
<dbReference type="PROSITE" id="PS51257">
    <property type="entry name" value="PROKAR_LIPOPROTEIN"/>
    <property type="match status" value="1"/>
</dbReference>
<dbReference type="Gene3D" id="1.10.760.10">
    <property type="entry name" value="Cytochrome c-like domain"/>
    <property type="match status" value="2"/>
</dbReference>